<name>A0A093PXH3_9PASS</name>
<dbReference type="GO" id="GO:0046982">
    <property type="term" value="F:protein heterodimerization activity"/>
    <property type="evidence" value="ECO:0007669"/>
    <property type="project" value="InterPro"/>
</dbReference>
<dbReference type="Proteomes" id="UP000053258">
    <property type="component" value="Unassembled WGS sequence"/>
</dbReference>
<sequence>MSGRGKKKAVADKPGTASRRSKSVKAGLLFPVGRVHRLLRVGNYTKRISSGAAIYLTAVIEYLTAEVLEAAGVAARDNKKTRIMPRHIMVAVRTDNELDKLCAQVTIAQGGVLSNILPQLLSKKTGRNAAPSQ</sequence>
<dbReference type="GO" id="GO:0000786">
    <property type="term" value="C:nucleosome"/>
    <property type="evidence" value="ECO:0007669"/>
    <property type="project" value="UniProtKB-KW"/>
</dbReference>
<dbReference type="EMBL" id="KL671095">
    <property type="protein sequence ID" value="KFW81111.1"/>
    <property type="molecule type" value="Genomic_DNA"/>
</dbReference>
<dbReference type="InterPro" id="IPR032454">
    <property type="entry name" value="Histone_H2A_C"/>
</dbReference>
<comment type="similarity">
    <text evidence="4 13">Belongs to the histone H2A family.</text>
</comment>
<evidence type="ECO:0000259" key="16">
    <source>
        <dbReference type="Pfam" id="PF16211"/>
    </source>
</evidence>
<proteinExistence type="inferred from homology"/>
<feature type="domain" description="Histone H2A C-terminal" evidence="16">
    <location>
        <begin position="97"/>
        <end position="128"/>
    </location>
</feature>
<evidence type="ECO:0000256" key="14">
    <source>
        <dbReference type="SAM" id="MobiDB-lite"/>
    </source>
</evidence>
<evidence type="ECO:0000256" key="7">
    <source>
        <dbReference type="ARBA" id="ARBA00022553"/>
    </source>
</evidence>
<dbReference type="Gene3D" id="1.10.20.10">
    <property type="entry name" value="Histone, subunit A"/>
    <property type="match status" value="1"/>
</dbReference>
<organism evidence="17 18">
    <name type="scientific">Manacus vitellinus</name>
    <name type="common">golden-collared manakin</name>
    <dbReference type="NCBI Taxonomy" id="328815"/>
    <lineage>
        <taxon>Eukaryota</taxon>
        <taxon>Metazoa</taxon>
        <taxon>Chordata</taxon>
        <taxon>Craniata</taxon>
        <taxon>Vertebrata</taxon>
        <taxon>Euteleostomi</taxon>
        <taxon>Archelosauria</taxon>
        <taxon>Archosauria</taxon>
        <taxon>Dinosauria</taxon>
        <taxon>Saurischia</taxon>
        <taxon>Theropoda</taxon>
        <taxon>Coelurosauria</taxon>
        <taxon>Aves</taxon>
        <taxon>Neognathae</taxon>
        <taxon>Neoaves</taxon>
        <taxon>Telluraves</taxon>
        <taxon>Australaves</taxon>
        <taxon>Passeriformes</taxon>
        <taxon>Pipridae</taxon>
        <taxon>Manacus</taxon>
    </lineage>
</organism>
<evidence type="ECO:0000256" key="4">
    <source>
        <dbReference type="ARBA" id="ARBA00010691"/>
    </source>
</evidence>
<dbReference type="AlphaFoldDB" id="A0A093PXH3"/>
<gene>
    <name evidence="17" type="ORF">N305_04071</name>
</gene>
<dbReference type="Pfam" id="PF16211">
    <property type="entry name" value="Histone_H2A_C"/>
    <property type="match status" value="1"/>
</dbReference>
<keyword evidence="8" id="KW-0832">Ubl conjugation</keyword>
<dbReference type="InterPro" id="IPR032458">
    <property type="entry name" value="Histone_H2A_CS"/>
</dbReference>
<keyword evidence="5 13" id="KW-0158">Chromosome</keyword>
<evidence type="ECO:0000256" key="5">
    <source>
        <dbReference type="ARBA" id="ARBA00022454"/>
    </source>
</evidence>
<dbReference type="PRINTS" id="PR00620">
    <property type="entry name" value="HISTONEH2A"/>
</dbReference>
<protein>
    <recommendedName>
        <fullName evidence="13">Histone H2A</fullName>
    </recommendedName>
</protein>
<dbReference type="SMART" id="SM00414">
    <property type="entry name" value="H2A"/>
    <property type="match status" value="1"/>
</dbReference>
<dbReference type="InterPro" id="IPR007125">
    <property type="entry name" value="H2A/H2B/H3"/>
</dbReference>
<evidence type="ECO:0000256" key="1">
    <source>
        <dbReference type="ARBA" id="ARBA00002001"/>
    </source>
</evidence>
<evidence type="ECO:0000256" key="11">
    <source>
        <dbReference type="ARBA" id="ARBA00023242"/>
    </source>
</evidence>
<keyword evidence="11 13" id="KW-0539">Nucleus</keyword>
<keyword evidence="9" id="KW-0007">Acetylation</keyword>
<keyword evidence="12 13" id="KW-0544">Nucleosome core</keyword>
<dbReference type="Pfam" id="PF00125">
    <property type="entry name" value="Histone"/>
    <property type="match status" value="1"/>
</dbReference>
<dbReference type="CDD" id="cd00074">
    <property type="entry name" value="HFD_H2A"/>
    <property type="match status" value="1"/>
</dbReference>
<keyword evidence="10 13" id="KW-0238">DNA-binding</keyword>
<evidence type="ECO:0000256" key="13">
    <source>
        <dbReference type="RuleBase" id="RU003767"/>
    </source>
</evidence>
<evidence type="ECO:0000256" key="6">
    <source>
        <dbReference type="ARBA" id="ARBA00022499"/>
    </source>
</evidence>
<keyword evidence="18" id="KW-1185">Reference proteome</keyword>
<feature type="region of interest" description="Disordered" evidence="14">
    <location>
        <begin position="1"/>
        <end position="22"/>
    </location>
</feature>
<dbReference type="PROSITE" id="PS00046">
    <property type="entry name" value="HISTONE_H2A"/>
    <property type="match status" value="1"/>
</dbReference>
<keyword evidence="7" id="KW-0597">Phosphoprotein</keyword>
<comment type="function">
    <text evidence="1">Core component of nucleosome. Nucleosomes wrap and compact DNA into chromatin, limiting DNA accessibility to the cellular machineries which require DNA as a template. Histones thereby play a central role in transcription regulation, DNA repair, DNA replication and chromosomal stability. DNA accessibility is regulated via a complex set of post-translational modifications of histones, also called histone code, and nucleosome remodeling.</text>
</comment>
<dbReference type="GO" id="GO:0005634">
    <property type="term" value="C:nucleus"/>
    <property type="evidence" value="ECO:0007669"/>
    <property type="project" value="UniProtKB-SubCell"/>
</dbReference>
<evidence type="ECO:0000256" key="8">
    <source>
        <dbReference type="ARBA" id="ARBA00022843"/>
    </source>
</evidence>
<dbReference type="OrthoDB" id="1104503at2759"/>
<evidence type="ECO:0000256" key="12">
    <source>
        <dbReference type="ARBA" id="ARBA00023269"/>
    </source>
</evidence>
<keyword evidence="6" id="KW-1017">Isopeptide bond</keyword>
<reference evidence="17 18" key="1">
    <citation type="submission" date="2014-06" db="EMBL/GenBank/DDBJ databases">
        <title>Genome evolution of avian class.</title>
        <authorList>
            <person name="Zhang G."/>
            <person name="Li C."/>
        </authorList>
    </citation>
    <scope>NUCLEOTIDE SEQUENCE [LARGE SCALE GENOMIC DNA]</scope>
    <source>
        <strain evidence="17">BGI_N305</strain>
    </source>
</reference>
<evidence type="ECO:0000256" key="9">
    <source>
        <dbReference type="ARBA" id="ARBA00022990"/>
    </source>
</evidence>
<evidence type="ECO:0000313" key="17">
    <source>
        <dbReference type="EMBL" id="KFW81111.1"/>
    </source>
</evidence>
<feature type="domain" description="Core Histone H2A/H2B/H3" evidence="15">
    <location>
        <begin position="21"/>
        <end position="93"/>
    </location>
</feature>
<dbReference type="STRING" id="328815.ENSMVIP00005025616"/>
<dbReference type="InterPro" id="IPR002119">
    <property type="entry name" value="Histone_H2A"/>
</dbReference>
<dbReference type="SUPFAM" id="SSF47113">
    <property type="entry name" value="Histone-fold"/>
    <property type="match status" value="1"/>
</dbReference>
<evidence type="ECO:0000259" key="15">
    <source>
        <dbReference type="Pfam" id="PF00125"/>
    </source>
</evidence>
<dbReference type="GO" id="GO:0030527">
    <property type="term" value="F:structural constituent of chromatin"/>
    <property type="evidence" value="ECO:0007669"/>
    <property type="project" value="InterPro"/>
</dbReference>
<comment type="subunit">
    <text evidence="13">The nucleosome is a histone octamer containing two molecules each of H2A, H2B, H3 and H4 assembled in one H3-H4 heterotetramer and two H2A-H2B heterodimers. The octamer wraps approximately 147 bp of DNA.</text>
</comment>
<comment type="subcellular location">
    <subcellularLocation>
        <location evidence="3">Chromosome</location>
    </subcellularLocation>
    <subcellularLocation>
        <location evidence="2 13">Nucleus</location>
    </subcellularLocation>
</comment>
<feature type="non-terminal residue" evidence="17">
    <location>
        <position position="133"/>
    </location>
</feature>
<dbReference type="PANTHER" id="PTHR23430">
    <property type="entry name" value="HISTONE H2A"/>
    <property type="match status" value="1"/>
</dbReference>
<evidence type="ECO:0000256" key="3">
    <source>
        <dbReference type="ARBA" id="ARBA00004286"/>
    </source>
</evidence>
<dbReference type="GO" id="GO:0003677">
    <property type="term" value="F:DNA binding"/>
    <property type="evidence" value="ECO:0007669"/>
    <property type="project" value="UniProtKB-KW"/>
</dbReference>
<evidence type="ECO:0000256" key="10">
    <source>
        <dbReference type="ARBA" id="ARBA00023125"/>
    </source>
</evidence>
<dbReference type="FunFam" id="1.10.20.10:FF:000103">
    <property type="entry name" value="Histone H2A type 1"/>
    <property type="match status" value="1"/>
</dbReference>
<evidence type="ECO:0000256" key="2">
    <source>
        <dbReference type="ARBA" id="ARBA00004123"/>
    </source>
</evidence>
<evidence type="ECO:0000313" key="18">
    <source>
        <dbReference type="Proteomes" id="UP000053258"/>
    </source>
</evidence>
<accession>A0A093PXH3</accession>
<dbReference type="InterPro" id="IPR009072">
    <property type="entry name" value="Histone-fold"/>
</dbReference>